<protein>
    <submittedName>
        <fullName evidence="2">Glycosyl transferase family 1</fullName>
    </submittedName>
    <submittedName>
        <fullName evidence="3">Glycosyltransferase</fullName>
    </submittedName>
</protein>
<dbReference type="Pfam" id="PF13524">
    <property type="entry name" value="Glyco_trans_1_2"/>
    <property type="match status" value="1"/>
</dbReference>
<sequence>MKQKTILYFPVLNWEFLKQRPQQILSQFARNGWTVYFCNNTQSEKPIEQVEPNIYVIHNFESFMKDVKHGKYKIDVAYATWAKSAEHFDKVNAKINIYDSIDEFPDWEMYEEFAVNSADIMLTSSQRLYDIRSKMHDNVHLVRNAAPSEYINKPSNKPKEYEDIDGPIVAFVGALGSWTSTYLIKKVAEKYPTVFVGLEFGKQCPSNVINLGCKNHDELYDYYAQADVCLIPFNTKTNITQSASPVKMYEHLAAGTITVATKWHETDLYPSAVLTAENDEDFLAKVDEAIAKSKVEGFRDEAKRIASENTWEVRFKQIEKAIEDYTLKSGVVIGS</sequence>
<dbReference type="EMBL" id="CP054614">
    <property type="protein sequence ID" value="QKS56006.1"/>
    <property type="molecule type" value="Genomic_DNA"/>
</dbReference>
<evidence type="ECO:0000313" key="3">
    <source>
        <dbReference type="EMBL" id="QKS56006.1"/>
    </source>
</evidence>
<proteinExistence type="predicted"/>
<dbReference type="Proteomes" id="UP000509327">
    <property type="component" value="Chromosome"/>
</dbReference>
<gene>
    <name evidence="2" type="ORF">DFQ00_102439</name>
    <name evidence="3" type="ORF">HUB98_06380</name>
</gene>
<dbReference type="AlphaFoldDB" id="A0A2V4VEZ1"/>
<reference evidence="2 4" key="1">
    <citation type="submission" date="2018-06" db="EMBL/GenBank/DDBJ databases">
        <title>Genomic Encyclopedia of Type Strains, Phase III (KMG-III): the genomes of soil and plant-associated and newly described type strains.</title>
        <authorList>
            <person name="Whitman W."/>
        </authorList>
    </citation>
    <scope>NUCLEOTIDE SEQUENCE [LARGE SCALE GENOMIC DNA]</scope>
    <source>
        <strain evidence="2 4">CECT 7022</strain>
    </source>
</reference>
<dbReference type="OrthoDB" id="9816564at2"/>
<evidence type="ECO:0000313" key="2">
    <source>
        <dbReference type="EMBL" id="PYE51644.1"/>
    </source>
</evidence>
<evidence type="ECO:0000313" key="5">
    <source>
        <dbReference type="Proteomes" id="UP000509327"/>
    </source>
</evidence>
<dbReference type="Gene3D" id="3.40.50.2000">
    <property type="entry name" value="Glycogen Phosphorylase B"/>
    <property type="match status" value="1"/>
</dbReference>
<dbReference type="Proteomes" id="UP000247790">
    <property type="component" value="Unassembled WGS sequence"/>
</dbReference>
<keyword evidence="5" id="KW-1185">Reference proteome</keyword>
<keyword evidence="2" id="KW-0808">Transferase</keyword>
<dbReference type="SUPFAM" id="SSF53756">
    <property type="entry name" value="UDP-Glycosyltransferase/glycogen phosphorylase"/>
    <property type="match status" value="1"/>
</dbReference>
<dbReference type="GO" id="GO:0016740">
    <property type="term" value="F:transferase activity"/>
    <property type="evidence" value="ECO:0007669"/>
    <property type="project" value="UniProtKB-KW"/>
</dbReference>
<accession>A0A2V4VEZ1</accession>
<name>A0A2V4VEZ1_PAEBA</name>
<dbReference type="RefSeq" id="WP_110895132.1">
    <property type="nucleotide sequence ID" value="NZ_CP054614.1"/>
</dbReference>
<feature type="domain" description="Spore protein YkvP/CgeB glycosyl transferase-like" evidence="1">
    <location>
        <begin position="184"/>
        <end position="319"/>
    </location>
</feature>
<organism evidence="2 4">
    <name type="scientific">Paenibacillus barcinonensis</name>
    <dbReference type="NCBI Taxonomy" id="198119"/>
    <lineage>
        <taxon>Bacteria</taxon>
        <taxon>Bacillati</taxon>
        <taxon>Bacillota</taxon>
        <taxon>Bacilli</taxon>
        <taxon>Bacillales</taxon>
        <taxon>Paenibacillaceae</taxon>
        <taxon>Paenibacillus</taxon>
    </lineage>
</organism>
<dbReference type="InterPro" id="IPR055259">
    <property type="entry name" value="YkvP/CgeB_Glyco_trans-like"/>
</dbReference>
<evidence type="ECO:0000313" key="4">
    <source>
        <dbReference type="Proteomes" id="UP000247790"/>
    </source>
</evidence>
<evidence type="ECO:0000259" key="1">
    <source>
        <dbReference type="Pfam" id="PF13524"/>
    </source>
</evidence>
<dbReference type="EMBL" id="QJSW01000002">
    <property type="protein sequence ID" value="PYE51644.1"/>
    <property type="molecule type" value="Genomic_DNA"/>
</dbReference>
<reference evidence="3 5" key="2">
    <citation type="submission" date="2020-06" db="EMBL/GenBank/DDBJ databases">
        <title>Complete genome of Paenibacillus barcinonensis KACC11450.</title>
        <authorList>
            <person name="Kim M."/>
            <person name="Park Y.-J."/>
            <person name="Shin J.-H."/>
        </authorList>
    </citation>
    <scope>NUCLEOTIDE SEQUENCE [LARGE SCALE GENOMIC DNA]</scope>
    <source>
        <strain evidence="3 5">KACC11450</strain>
    </source>
</reference>